<name>A0ABR9RRR1_9ACTN</name>
<organism evidence="1 2">
    <name type="scientific">Nocardioides malaquae</name>
    <dbReference type="NCBI Taxonomy" id="2773426"/>
    <lineage>
        <taxon>Bacteria</taxon>
        <taxon>Bacillati</taxon>
        <taxon>Actinomycetota</taxon>
        <taxon>Actinomycetes</taxon>
        <taxon>Propionibacteriales</taxon>
        <taxon>Nocardioidaceae</taxon>
        <taxon>Nocardioides</taxon>
    </lineage>
</organism>
<reference evidence="1 2" key="1">
    <citation type="submission" date="2020-10" db="EMBL/GenBank/DDBJ databases">
        <title>Nocardioides sp. isolated from sludge.</title>
        <authorList>
            <person name="Zhang X."/>
        </authorList>
    </citation>
    <scope>NUCLEOTIDE SEQUENCE [LARGE SCALE GENOMIC DNA]</scope>
    <source>
        <strain evidence="1 2">Y6</strain>
    </source>
</reference>
<keyword evidence="2" id="KW-1185">Reference proteome</keyword>
<sequence length="205" mass="22475">MNRTTRTADSWQIMLPPGWVTVPTDPEKSRAAVHAVGARLVRDKHRDELVKARIEVEQTLMAQVEQARKQGAAAVHSLVEPIRGVPVSASLVVTELTLPTDEEMKSGLAQVFGNAVGVLENEQVEIAGLHGLRRRRRAPMELPEGTPADMEAWETHLDYVLATGPDDYLLLNYATVTDPIADELVVLFDAITSTLHRTETPTPSG</sequence>
<comment type="caution">
    <text evidence="1">The sequence shown here is derived from an EMBL/GenBank/DDBJ whole genome shotgun (WGS) entry which is preliminary data.</text>
</comment>
<gene>
    <name evidence="1" type="ORF">IEQ44_06150</name>
</gene>
<evidence type="ECO:0000313" key="2">
    <source>
        <dbReference type="Proteomes" id="UP000756387"/>
    </source>
</evidence>
<dbReference type="RefSeq" id="WP_193637552.1">
    <property type="nucleotide sequence ID" value="NZ_JADCSA010000004.1"/>
</dbReference>
<dbReference type="EMBL" id="JADCSA010000004">
    <property type="protein sequence ID" value="MBE7324228.1"/>
    <property type="molecule type" value="Genomic_DNA"/>
</dbReference>
<proteinExistence type="predicted"/>
<protein>
    <submittedName>
        <fullName evidence="1">Uncharacterized protein</fullName>
    </submittedName>
</protein>
<accession>A0ABR9RRR1</accession>
<dbReference type="Proteomes" id="UP000756387">
    <property type="component" value="Unassembled WGS sequence"/>
</dbReference>
<evidence type="ECO:0000313" key="1">
    <source>
        <dbReference type="EMBL" id="MBE7324228.1"/>
    </source>
</evidence>